<comment type="caution">
    <text evidence="1">The sequence shown here is derived from an EMBL/GenBank/DDBJ whole genome shotgun (WGS) entry which is preliminary data.</text>
</comment>
<proteinExistence type="predicted"/>
<gene>
    <name evidence="1" type="ORF">SDC9_183265</name>
</gene>
<reference evidence="1" key="1">
    <citation type="submission" date="2019-08" db="EMBL/GenBank/DDBJ databases">
        <authorList>
            <person name="Kucharzyk K."/>
            <person name="Murdoch R.W."/>
            <person name="Higgins S."/>
            <person name="Loffler F."/>
        </authorList>
    </citation>
    <scope>NUCLEOTIDE SEQUENCE</scope>
</reference>
<protein>
    <submittedName>
        <fullName evidence="1">Uncharacterized protein</fullName>
    </submittedName>
</protein>
<name>A0A645HB76_9ZZZZ</name>
<evidence type="ECO:0000313" key="1">
    <source>
        <dbReference type="EMBL" id="MPN35766.1"/>
    </source>
</evidence>
<dbReference type="AlphaFoldDB" id="A0A645HB76"/>
<sequence length="196" mass="21012">MSDLCRLANASVDGLARQVIQPLVDGWTAQMTAIHSAAQHGGIYGAGEHSIDANIVFGKFNGHGACERQNTALAGRISGDGSRSLNGMDRRNVDNGAVIRFDQHGVRIAGAHKGGTQIGGNGQIPFFHRGFHNGLGDLYGSVIDHRIQHRAEFGGFGVDLGDLLRFGDIPLNEQTIRREAFTKWAAVHANDAPAFF</sequence>
<organism evidence="1">
    <name type="scientific">bioreactor metagenome</name>
    <dbReference type="NCBI Taxonomy" id="1076179"/>
    <lineage>
        <taxon>unclassified sequences</taxon>
        <taxon>metagenomes</taxon>
        <taxon>ecological metagenomes</taxon>
    </lineage>
</organism>
<accession>A0A645HB76</accession>
<dbReference type="EMBL" id="VSSQ01089565">
    <property type="protein sequence ID" value="MPN35766.1"/>
    <property type="molecule type" value="Genomic_DNA"/>
</dbReference>